<evidence type="ECO:0000256" key="2">
    <source>
        <dbReference type="ARBA" id="ARBA00022450"/>
    </source>
</evidence>
<dbReference type="Pfam" id="PF00501">
    <property type="entry name" value="AMP-binding"/>
    <property type="match status" value="1"/>
</dbReference>
<dbReference type="SMART" id="SM00823">
    <property type="entry name" value="PKS_PP"/>
    <property type="match status" value="2"/>
</dbReference>
<evidence type="ECO:0000256" key="3">
    <source>
        <dbReference type="ARBA" id="ARBA00022553"/>
    </source>
</evidence>
<dbReference type="Gene3D" id="1.10.1200.10">
    <property type="entry name" value="ACP-like"/>
    <property type="match status" value="2"/>
</dbReference>
<dbReference type="InterPro" id="IPR023213">
    <property type="entry name" value="CAT-like_dom_sf"/>
</dbReference>
<dbReference type="Gene3D" id="2.30.38.10">
    <property type="entry name" value="Luciferase, Domain 3"/>
    <property type="match status" value="1"/>
</dbReference>
<dbReference type="InterPro" id="IPR006162">
    <property type="entry name" value="Ppantetheine_attach_site"/>
</dbReference>
<dbReference type="Pfam" id="PF00550">
    <property type="entry name" value="PP-binding"/>
    <property type="match status" value="2"/>
</dbReference>
<reference evidence="6" key="1">
    <citation type="submission" date="2023-06" db="EMBL/GenBank/DDBJ databases">
        <authorList>
            <person name="Jiang Y."/>
            <person name="Liu Q."/>
        </authorList>
    </citation>
    <scope>NUCLEOTIDE SEQUENCE</scope>
    <source>
        <strain evidence="6">CGMCC 1.12090</strain>
    </source>
</reference>
<dbReference type="InterPro" id="IPR009081">
    <property type="entry name" value="PP-bd_ACP"/>
</dbReference>
<evidence type="ECO:0000256" key="1">
    <source>
        <dbReference type="ARBA" id="ARBA00001957"/>
    </source>
</evidence>
<comment type="caution">
    <text evidence="6">The sequence shown here is derived from an EMBL/GenBank/DDBJ whole genome shotgun (WGS) entry which is preliminary data.</text>
</comment>
<evidence type="ECO:0000256" key="4">
    <source>
        <dbReference type="SAM" id="MobiDB-lite"/>
    </source>
</evidence>
<dbReference type="CDD" id="cd19531">
    <property type="entry name" value="LCL_NRPS-like"/>
    <property type="match status" value="2"/>
</dbReference>
<dbReference type="SUPFAM" id="SSF52777">
    <property type="entry name" value="CoA-dependent acyltransferases"/>
    <property type="match status" value="4"/>
</dbReference>
<dbReference type="InterPro" id="IPR020806">
    <property type="entry name" value="PKS_PP-bd"/>
</dbReference>
<keyword evidence="3" id="KW-0597">Phosphoprotein</keyword>
<evidence type="ECO:0000313" key="6">
    <source>
        <dbReference type="EMBL" id="MDO1535942.1"/>
    </source>
</evidence>
<gene>
    <name evidence="6" type="ORF">Q2T77_27015</name>
</gene>
<feature type="domain" description="Carrier" evidence="5">
    <location>
        <begin position="1002"/>
        <end position="1077"/>
    </location>
</feature>
<dbReference type="InterPro" id="IPR025110">
    <property type="entry name" value="AMP-bd_C"/>
</dbReference>
<comment type="cofactor">
    <cofactor evidence="1">
        <name>pantetheine 4'-phosphate</name>
        <dbReference type="ChEBI" id="CHEBI:47942"/>
    </cofactor>
</comment>
<keyword evidence="2" id="KW-0596">Phosphopantetheine</keyword>
<dbReference type="PANTHER" id="PTHR45527:SF1">
    <property type="entry name" value="FATTY ACID SYNTHASE"/>
    <property type="match status" value="1"/>
</dbReference>
<dbReference type="InterPro" id="IPR010071">
    <property type="entry name" value="AA_adenyl_dom"/>
</dbReference>
<dbReference type="InterPro" id="IPR045851">
    <property type="entry name" value="AMP-bd_C_sf"/>
</dbReference>
<dbReference type="SUPFAM" id="SSF56801">
    <property type="entry name" value="Acetyl-CoA synthetase-like"/>
    <property type="match status" value="1"/>
</dbReference>
<sequence>MNDATMEAPNDEAAEFDPFAGGSIEQIAPTTEAQREIWLADRLAPEASLAYNEAINLRFTGALNTRALATALTRLVDRHDSLRATISPDGTQLLIGEGVPIAMVEHDLGTLDAGAQRQAMKEQAEAVVLAPFSLEHGPLFRAALYRLSPTDHELLLTAHHAICDGWSWGVIVEDLGQLYAAETGAGPTPAPAASFVDYAAREAAETEGPAMQQHVDYWLGRFTGSTLPVLELPLDHPRPAVRTFRSKRADHFLDRELIDALRKIGAASETSLFATMLGAFATLLHRLTEQDDLVIGIPAAGQLANDTPNLVGHCVNLLPLRLAVDTELPFQTLVRQSGTMLLDAFDHRALTYGTLLRKLSVPRDPSRLPLVSVMFNVDRETVAGQGSFPRLGVESSTVVRAYSNFELFLSIAPRPDGMQIETQYNADLFDDATVSRWLAMFEALLRSAASDASQALANLNVLPAVEEAALRTLQPAATPIRGAALMHAGFETQASATPARTALSDGTLNLSYAQLDQESNRLARALRDRGVQRGQHVGLCLNRGADMVVALLAVLKAGATYIPLDPDFPKARLDYYAEDARLSLLLTQSSIATSPRAWCDDAAERIFEIDTDSHWREQSGERLAAGPMDALPDDAAYAIYTSGSTGKPKGVRVPHGAVANFLQSMQVEPSISAADKLAAVTTLSFDIAVLELLLPLQVGAEIVMVPRQTSMDGHALAAFLDQSGATMMQATPGMWRLLVDARWKARGAFRALVGGESLPNDLAHELLRRCGEVWNMYGPTETTVWSTLWHVDGASLADRSVSIGNPIANTTVWIIDSRGKPCPIGVPGEIWIGGKGVTLGYHERPELNSERFVDTRFGGVADRMYRTGDRGRWRNDGRLEHLGRFDFQVKIRGYRIELGEIEARCDEAPGVARSVVLAREDVPGDVRLVAYLAMASDAAYDQATLREHLRSRLPLYMVPQHFVALPALPLLPNGKIDRKALPAPYVVRSTKAVREEPELRVAPRNEREQSVLTAMEEALHLPSMSVLDDFFAMGGHSLLAAHLITRINAAFGTRLPLSKLFEAPTAEQLAREIQRAQGESAAPVAIPVRPDGRSAPLTLDQRRMRFAEDMHPESTTFNTPSAHRLTGALDREKFEQAFRDMVSRQDGLRTAIVPAADGNGWTQQISASIRFDFPFEDLRSIPADRREAEMLRRMQAIVDVPIAAAPAPLFRCALYRLGQDEHVFLFVVHHLVWDGYSFDILDREMAAGYAARLGGSANPLPELSIRYGDYAQWQLEWIEGPEAASQREYWRQRVQQTPVLKAVRHDLQPQPGVPGKGATELVELDAELAERLRLIATQHHLTLNMLLMAAYAVMLSKAVGEAPVSIGMPTRGRMLPDLDQVMGLFVGLVPVHANAEQGLRFLDFAASLKQEIVAALAHQDLPYEHIHQSASPEQRRAGLYQAVFSFQDTRERHRHWGPLAHESVTLEQTGVTDNLGLWLLDRPSGLQGTLAYNASLYKRETAAALCKSFADILAAVAQQPDATLSELCSDVIRPAAAPEASTHSPASILLQPEQARLAQVWASIIGIDVNDIRATDSFFDLGGDSLLAMHAIQQAEQALGFRVEPRRYVFETLGQLAASTAGTPLDAPAVAAATAVQGESRRGLLGRVFSGWGRKG</sequence>
<protein>
    <submittedName>
        <fullName evidence="6">Amino acid adenylation domain-containing protein</fullName>
    </submittedName>
</protein>
<evidence type="ECO:0000313" key="7">
    <source>
        <dbReference type="Proteomes" id="UP001169027"/>
    </source>
</evidence>
<feature type="region of interest" description="Disordered" evidence="4">
    <location>
        <begin position="1"/>
        <end position="21"/>
    </location>
</feature>
<dbReference type="Gene3D" id="3.30.559.30">
    <property type="entry name" value="Nonribosomal peptide synthetase, condensation domain"/>
    <property type="match status" value="2"/>
</dbReference>
<dbReference type="Gene3D" id="3.30.300.30">
    <property type="match status" value="1"/>
</dbReference>
<name>A0ABT8SD54_9BURK</name>
<feature type="domain" description="Carrier" evidence="5">
    <location>
        <begin position="1551"/>
        <end position="1627"/>
    </location>
</feature>
<dbReference type="Proteomes" id="UP001169027">
    <property type="component" value="Unassembled WGS sequence"/>
</dbReference>
<dbReference type="Pfam" id="PF13193">
    <property type="entry name" value="AMP-binding_C"/>
    <property type="match status" value="1"/>
</dbReference>
<dbReference type="InterPro" id="IPR000873">
    <property type="entry name" value="AMP-dep_synth/lig_dom"/>
</dbReference>
<dbReference type="CDD" id="cd12116">
    <property type="entry name" value="A_NRPS_Ta1_like"/>
    <property type="match status" value="1"/>
</dbReference>
<dbReference type="NCBIfam" id="TIGR01733">
    <property type="entry name" value="AA-adenyl-dom"/>
    <property type="match status" value="1"/>
</dbReference>
<keyword evidence="7" id="KW-1185">Reference proteome</keyword>
<dbReference type="Pfam" id="PF00668">
    <property type="entry name" value="Condensation"/>
    <property type="match status" value="2"/>
</dbReference>
<dbReference type="InterPro" id="IPR036736">
    <property type="entry name" value="ACP-like_sf"/>
</dbReference>
<dbReference type="InterPro" id="IPR001242">
    <property type="entry name" value="Condensation_dom"/>
</dbReference>
<dbReference type="Gene3D" id="3.30.559.10">
    <property type="entry name" value="Chloramphenicol acetyltransferase-like domain"/>
    <property type="match status" value="2"/>
</dbReference>
<dbReference type="PANTHER" id="PTHR45527">
    <property type="entry name" value="NONRIBOSOMAL PEPTIDE SYNTHETASE"/>
    <property type="match status" value="1"/>
</dbReference>
<dbReference type="EMBL" id="JAUKVY010000023">
    <property type="protein sequence ID" value="MDO1535942.1"/>
    <property type="molecule type" value="Genomic_DNA"/>
</dbReference>
<dbReference type="PROSITE" id="PS00012">
    <property type="entry name" value="PHOSPHOPANTETHEINE"/>
    <property type="match status" value="2"/>
</dbReference>
<dbReference type="RefSeq" id="WP_301813794.1">
    <property type="nucleotide sequence ID" value="NZ_JAUJZH010000023.1"/>
</dbReference>
<dbReference type="SUPFAM" id="SSF47336">
    <property type="entry name" value="ACP-like"/>
    <property type="match status" value="2"/>
</dbReference>
<dbReference type="PROSITE" id="PS50075">
    <property type="entry name" value="CARRIER"/>
    <property type="match status" value="2"/>
</dbReference>
<proteinExistence type="predicted"/>
<evidence type="ECO:0000259" key="5">
    <source>
        <dbReference type="PROSITE" id="PS50075"/>
    </source>
</evidence>
<accession>A0ABT8SD54</accession>
<dbReference type="Gene3D" id="3.40.50.980">
    <property type="match status" value="2"/>
</dbReference>
<organism evidence="6 7">
    <name type="scientific">Variovorax ginsengisoli</name>
    <dbReference type="NCBI Taxonomy" id="363844"/>
    <lineage>
        <taxon>Bacteria</taxon>
        <taxon>Pseudomonadati</taxon>
        <taxon>Pseudomonadota</taxon>
        <taxon>Betaproteobacteria</taxon>
        <taxon>Burkholderiales</taxon>
        <taxon>Comamonadaceae</taxon>
        <taxon>Variovorax</taxon>
    </lineage>
</organism>